<keyword evidence="1" id="KW-0472">Membrane</keyword>
<name>A0AAW5R079_9HYPH</name>
<comment type="caution">
    <text evidence="3">The sequence shown here is derived from an EMBL/GenBank/DDBJ whole genome shotgun (WGS) entry which is preliminary data.</text>
</comment>
<dbReference type="RefSeq" id="WP_261617261.1">
    <property type="nucleotide sequence ID" value="NZ_JALIDZ010000008.1"/>
</dbReference>
<keyword evidence="4" id="KW-1185">Reference proteome</keyword>
<organism evidence="3 4">
    <name type="scientific">Microbaculum marinisediminis</name>
    <dbReference type="NCBI Taxonomy" id="2931392"/>
    <lineage>
        <taxon>Bacteria</taxon>
        <taxon>Pseudomonadati</taxon>
        <taxon>Pseudomonadota</taxon>
        <taxon>Alphaproteobacteria</taxon>
        <taxon>Hyphomicrobiales</taxon>
        <taxon>Tepidamorphaceae</taxon>
        <taxon>Microbaculum</taxon>
    </lineage>
</organism>
<evidence type="ECO:0000313" key="3">
    <source>
        <dbReference type="EMBL" id="MCT8973680.1"/>
    </source>
</evidence>
<dbReference type="Proteomes" id="UP001320898">
    <property type="component" value="Unassembled WGS sequence"/>
</dbReference>
<evidence type="ECO:0000313" key="4">
    <source>
        <dbReference type="Proteomes" id="UP001320898"/>
    </source>
</evidence>
<dbReference type="InterPro" id="IPR009936">
    <property type="entry name" value="DUF1468"/>
</dbReference>
<gene>
    <name evidence="3" type="ORF">MUB46_17590</name>
</gene>
<dbReference type="AlphaFoldDB" id="A0AAW5R079"/>
<evidence type="ECO:0000256" key="1">
    <source>
        <dbReference type="SAM" id="Phobius"/>
    </source>
</evidence>
<dbReference type="Pfam" id="PF07331">
    <property type="entry name" value="TctB"/>
    <property type="match status" value="1"/>
</dbReference>
<feature type="transmembrane region" description="Helical" evidence="1">
    <location>
        <begin position="56"/>
        <end position="77"/>
    </location>
</feature>
<dbReference type="EMBL" id="JALIDZ010000008">
    <property type="protein sequence ID" value="MCT8973680.1"/>
    <property type="molecule type" value="Genomic_DNA"/>
</dbReference>
<protein>
    <submittedName>
        <fullName evidence="3">Tripartite tricarboxylate transporter TctB family protein</fullName>
    </submittedName>
</protein>
<reference evidence="3 4" key="1">
    <citation type="submission" date="2022-04" db="EMBL/GenBank/DDBJ databases">
        <authorList>
            <person name="Ye Y.-Q."/>
            <person name="Du Z.-J."/>
        </authorList>
    </citation>
    <scope>NUCLEOTIDE SEQUENCE [LARGE SCALE GENOMIC DNA]</scope>
    <source>
        <strain evidence="3 4">A6E488</strain>
    </source>
</reference>
<feature type="transmembrane region" description="Helical" evidence="1">
    <location>
        <begin position="26"/>
        <end position="44"/>
    </location>
</feature>
<keyword evidence="1" id="KW-0812">Transmembrane</keyword>
<proteinExistence type="predicted"/>
<keyword evidence="1" id="KW-1133">Transmembrane helix</keyword>
<feature type="transmembrane region" description="Helical" evidence="1">
    <location>
        <begin position="97"/>
        <end position="124"/>
    </location>
</feature>
<feature type="transmembrane region" description="Helical" evidence="1">
    <location>
        <begin position="136"/>
        <end position="159"/>
    </location>
</feature>
<feature type="domain" description="DUF1468" evidence="2">
    <location>
        <begin position="29"/>
        <end position="159"/>
    </location>
</feature>
<accession>A0AAW5R079</accession>
<evidence type="ECO:0000259" key="2">
    <source>
        <dbReference type="Pfam" id="PF07331"/>
    </source>
</evidence>
<sequence>MTEIRKGSTGPTPRSGWIAHVTGNRMVAGVFAIAGVAAGVKAYVDYPLGTITRMGAGFVPLALSVGLVLLAVIAMFIEDDETDEPAEGLHLRAAAFILMGIVTWALLIDTAGFFVATVPMVLLAGMAQPDNTWKHGLIVAALTAIGGYVLFVTLIGIPLTPFGR</sequence>